<dbReference type="Pfam" id="PF18758">
    <property type="entry name" value="KDZ"/>
    <property type="match status" value="1"/>
</dbReference>
<dbReference type="OrthoDB" id="2804062at2759"/>
<dbReference type="EMBL" id="MU154571">
    <property type="protein sequence ID" value="KAF9494586.1"/>
    <property type="molecule type" value="Genomic_DNA"/>
</dbReference>
<reference evidence="1" key="1">
    <citation type="submission" date="2020-11" db="EMBL/GenBank/DDBJ databases">
        <authorList>
            <consortium name="DOE Joint Genome Institute"/>
            <person name="Ahrendt S."/>
            <person name="Riley R."/>
            <person name="Andreopoulos W."/>
            <person name="Labutti K."/>
            <person name="Pangilinan J."/>
            <person name="Ruiz-Duenas F.J."/>
            <person name="Barrasa J.M."/>
            <person name="Sanchez-Garcia M."/>
            <person name="Camarero S."/>
            <person name="Miyauchi S."/>
            <person name="Serrano A."/>
            <person name="Linde D."/>
            <person name="Babiker R."/>
            <person name="Drula E."/>
            <person name="Ayuso-Fernandez I."/>
            <person name="Pacheco R."/>
            <person name="Padilla G."/>
            <person name="Ferreira P."/>
            <person name="Barriuso J."/>
            <person name="Kellner H."/>
            <person name="Castanera R."/>
            <person name="Alfaro M."/>
            <person name="Ramirez L."/>
            <person name="Pisabarro A.G."/>
            <person name="Kuo A."/>
            <person name="Tritt A."/>
            <person name="Lipzen A."/>
            <person name="He G."/>
            <person name="Yan M."/>
            <person name="Ng V."/>
            <person name="Cullen D."/>
            <person name="Martin F."/>
            <person name="Rosso M.-N."/>
            <person name="Henrissat B."/>
            <person name="Hibbett D."/>
            <person name="Martinez A.T."/>
            <person name="Grigoriev I.V."/>
        </authorList>
    </citation>
    <scope>NUCLEOTIDE SEQUENCE</scope>
    <source>
        <strain evidence="1">ATCC 90797</strain>
    </source>
</reference>
<gene>
    <name evidence="1" type="ORF">BDN71DRAFT_1393041</name>
</gene>
<keyword evidence="2" id="KW-1185">Reference proteome</keyword>
<accession>A0A9P6D6G0</accession>
<sequence length="89" mass="10347">TFVILKFHHYGHGSSCQINYSLNYLPFSAETDGKDPEQWWLHMNPISMGMKIMEPGSHQDTINDYAVSWNFHKIINLSTILLILHVIPY</sequence>
<protein>
    <submittedName>
        <fullName evidence="1">Uncharacterized protein</fullName>
    </submittedName>
</protein>
<name>A0A9P6D6G0_PLEER</name>
<evidence type="ECO:0000313" key="1">
    <source>
        <dbReference type="EMBL" id="KAF9494586.1"/>
    </source>
</evidence>
<dbReference type="Proteomes" id="UP000807025">
    <property type="component" value="Unassembled WGS sequence"/>
</dbReference>
<feature type="non-terminal residue" evidence="1">
    <location>
        <position position="1"/>
    </location>
</feature>
<proteinExistence type="predicted"/>
<comment type="caution">
    <text evidence="1">The sequence shown here is derived from an EMBL/GenBank/DDBJ whole genome shotgun (WGS) entry which is preliminary data.</text>
</comment>
<evidence type="ECO:0000313" key="2">
    <source>
        <dbReference type="Proteomes" id="UP000807025"/>
    </source>
</evidence>
<dbReference type="AlphaFoldDB" id="A0A9P6D6G0"/>
<dbReference type="InterPro" id="IPR040521">
    <property type="entry name" value="KDZ"/>
</dbReference>
<organism evidence="1 2">
    <name type="scientific">Pleurotus eryngii</name>
    <name type="common">Boletus of the steppes</name>
    <dbReference type="NCBI Taxonomy" id="5323"/>
    <lineage>
        <taxon>Eukaryota</taxon>
        <taxon>Fungi</taxon>
        <taxon>Dikarya</taxon>
        <taxon>Basidiomycota</taxon>
        <taxon>Agaricomycotina</taxon>
        <taxon>Agaricomycetes</taxon>
        <taxon>Agaricomycetidae</taxon>
        <taxon>Agaricales</taxon>
        <taxon>Pleurotineae</taxon>
        <taxon>Pleurotaceae</taxon>
        <taxon>Pleurotus</taxon>
    </lineage>
</organism>